<evidence type="ECO:0000313" key="3">
    <source>
        <dbReference type="Proteomes" id="UP000015464"/>
    </source>
</evidence>
<feature type="compositionally biased region" description="Low complexity" evidence="1">
    <location>
        <begin position="184"/>
        <end position="196"/>
    </location>
</feature>
<dbReference type="Proteomes" id="UP000015464">
    <property type="component" value="Unassembled WGS sequence"/>
</dbReference>
<proteinExistence type="predicted"/>
<feature type="region of interest" description="Disordered" evidence="1">
    <location>
        <begin position="173"/>
        <end position="210"/>
    </location>
</feature>
<sequence length="253" mass="28502">MLMLISNKDPYLKQTVDSKFERVFQSLPKSKLIKEASELLKQKTVLKYEQKKEPFSPTTSRLSVKSKLDSESKGKSRRIHDSTGKQKKESSLATNNDDPKSPYIGKASDTKKEKNGFESVFPREAFTTPIKAPFDITQDRFVVPSANGDFEIPEVQKQSSLLNDINIFDDSNGFNFANGSKEPSTSSSSNKYASKSPESHSSLDDVKKDVLQERSSLKKIKVSRKRPKAELSKLQTFGKLIMKEGKRRESPTL</sequence>
<feature type="compositionally biased region" description="Basic and acidic residues" evidence="1">
    <location>
        <begin position="66"/>
        <end position="90"/>
    </location>
</feature>
<accession>S9XAB7</accession>
<reference evidence="2 3" key="1">
    <citation type="journal article" date="2011" name="Science">
        <title>Comparative functional genomics of the fission yeasts.</title>
        <authorList>
            <person name="Rhind N."/>
            <person name="Chen Z."/>
            <person name="Yassour M."/>
            <person name="Thompson D.A."/>
            <person name="Haas B.J."/>
            <person name="Habib N."/>
            <person name="Wapinski I."/>
            <person name="Roy S."/>
            <person name="Lin M.F."/>
            <person name="Heiman D.I."/>
            <person name="Young S.K."/>
            <person name="Furuya K."/>
            <person name="Guo Y."/>
            <person name="Pidoux A."/>
            <person name="Chen H.M."/>
            <person name="Robbertse B."/>
            <person name="Goldberg J.M."/>
            <person name="Aoki K."/>
            <person name="Bayne E.H."/>
            <person name="Berlin A.M."/>
            <person name="Desjardins C.A."/>
            <person name="Dobbs E."/>
            <person name="Dukaj L."/>
            <person name="Fan L."/>
            <person name="FitzGerald M.G."/>
            <person name="French C."/>
            <person name="Gujja S."/>
            <person name="Hansen K."/>
            <person name="Keifenheim D."/>
            <person name="Levin J.Z."/>
            <person name="Mosher R.A."/>
            <person name="Mueller C.A."/>
            <person name="Pfiffner J."/>
            <person name="Priest M."/>
            <person name="Russ C."/>
            <person name="Smialowska A."/>
            <person name="Swoboda P."/>
            <person name="Sykes S.M."/>
            <person name="Vaughn M."/>
            <person name="Vengrova S."/>
            <person name="Yoder R."/>
            <person name="Zeng Q."/>
            <person name="Allshire R."/>
            <person name="Baulcombe D."/>
            <person name="Birren B.W."/>
            <person name="Brown W."/>
            <person name="Ekwall K."/>
            <person name="Kellis M."/>
            <person name="Leatherwood J."/>
            <person name="Levin H."/>
            <person name="Margalit H."/>
            <person name="Martienssen R."/>
            <person name="Nieduszynski C.A."/>
            <person name="Spatafora J.W."/>
            <person name="Friedman N."/>
            <person name="Dalgaard J.Z."/>
            <person name="Baumann P."/>
            <person name="Niki H."/>
            <person name="Regev A."/>
            <person name="Nusbaum C."/>
        </authorList>
    </citation>
    <scope>NUCLEOTIDE SEQUENCE [LARGE SCALE GENOMIC DNA]</scope>
    <source>
        <strain evidence="3">OY26 / ATCC MYA-4695 / CBS 11777 / NBRC 106824 / NRRL Y48691</strain>
    </source>
</reference>
<keyword evidence="3" id="KW-1185">Reference proteome</keyword>
<dbReference type="RefSeq" id="XP_013024373.1">
    <property type="nucleotide sequence ID" value="XM_013168919.1"/>
</dbReference>
<dbReference type="EMBL" id="KE546992">
    <property type="protein sequence ID" value="EPY50716.1"/>
    <property type="molecule type" value="Genomic_DNA"/>
</dbReference>
<dbReference type="AlphaFoldDB" id="S9XAB7"/>
<evidence type="ECO:0000256" key="1">
    <source>
        <dbReference type="SAM" id="MobiDB-lite"/>
    </source>
</evidence>
<name>S9XAB7_SCHCR</name>
<organism evidence="2 3">
    <name type="scientific">Schizosaccharomyces cryophilus (strain OY26 / ATCC MYA-4695 / CBS 11777 / NBRC 106824 / NRRL Y48691)</name>
    <name type="common">Fission yeast</name>
    <dbReference type="NCBI Taxonomy" id="653667"/>
    <lineage>
        <taxon>Eukaryota</taxon>
        <taxon>Fungi</taxon>
        <taxon>Dikarya</taxon>
        <taxon>Ascomycota</taxon>
        <taxon>Taphrinomycotina</taxon>
        <taxon>Schizosaccharomycetes</taxon>
        <taxon>Schizosaccharomycetales</taxon>
        <taxon>Schizosaccharomycetaceae</taxon>
        <taxon>Schizosaccharomyces</taxon>
    </lineage>
</organism>
<feature type="compositionally biased region" description="Polar residues" evidence="1">
    <location>
        <begin position="173"/>
        <end position="183"/>
    </location>
</feature>
<dbReference type="OrthoDB" id="5420616at2759"/>
<gene>
    <name evidence="2" type="ORF">SPOG_00742</name>
</gene>
<feature type="region of interest" description="Disordered" evidence="1">
    <location>
        <begin position="50"/>
        <end position="122"/>
    </location>
</feature>
<dbReference type="OMA" id="IPPKINH"/>
<evidence type="ECO:0000313" key="2">
    <source>
        <dbReference type="EMBL" id="EPY50716.1"/>
    </source>
</evidence>
<dbReference type="HOGENOM" id="CLU_1111901_0_0_1"/>
<protein>
    <submittedName>
        <fullName evidence="2">Uncharacterized protein</fullName>
    </submittedName>
</protein>
<feature type="compositionally biased region" description="Basic and acidic residues" evidence="1">
    <location>
        <begin position="197"/>
        <end position="210"/>
    </location>
</feature>
<dbReference type="GeneID" id="25035074"/>